<dbReference type="GO" id="GO:0006508">
    <property type="term" value="P:proteolysis"/>
    <property type="evidence" value="ECO:0007669"/>
    <property type="project" value="InterPro"/>
</dbReference>
<accession>A0A378T891</accession>
<dbReference type="Gene3D" id="3.20.20.140">
    <property type="entry name" value="Metal-dependent hydrolases"/>
    <property type="match status" value="1"/>
</dbReference>
<dbReference type="Pfam" id="PF01244">
    <property type="entry name" value="Peptidase_M19"/>
    <property type="match status" value="1"/>
</dbReference>
<dbReference type="OrthoDB" id="9804920at2"/>
<keyword evidence="2" id="KW-1185">Reference proteome</keyword>
<evidence type="ECO:0000313" key="1">
    <source>
        <dbReference type="EMBL" id="STZ56644.1"/>
    </source>
</evidence>
<reference evidence="1 2" key="1">
    <citation type="submission" date="2018-06" db="EMBL/GenBank/DDBJ databases">
        <authorList>
            <consortium name="Pathogen Informatics"/>
            <person name="Doyle S."/>
        </authorList>
    </citation>
    <scope>NUCLEOTIDE SEQUENCE [LARGE SCALE GENOMIC DNA]</scope>
    <source>
        <strain evidence="1 2">NCTC10821</strain>
    </source>
</reference>
<evidence type="ECO:0000313" key="2">
    <source>
        <dbReference type="Proteomes" id="UP000254978"/>
    </source>
</evidence>
<organism evidence="1 2">
    <name type="scientific">Mycolicibacterium tokaiense</name>
    <dbReference type="NCBI Taxonomy" id="39695"/>
    <lineage>
        <taxon>Bacteria</taxon>
        <taxon>Bacillati</taxon>
        <taxon>Actinomycetota</taxon>
        <taxon>Actinomycetes</taxon>
        <taxon>Mycobacteriales</taxon>
        <taxon>Mycobacteriaceae</taxon>
        <taxon>Mycolicibacterium</taxon>
    </lineage>
</organism>
<gene>
    <name evidence="1" type="ORF">NCTC10821_00137</name>
</gene>
<dbReference type="RefSeq" id="WP_115277157.1">
    <property type="nucleotide sequence ID" value="NZ_AP022600.1"/>
</dbReference>
<dbReference type="InterPro" id="IPR032466">
    <property type="entry name" value="Metal_Hydrolase"/>
</dbReference>
<name>A0A378T891_9MYCO</name>
<proteinExistence type="predicted"/>
<dbReference type="PROSITE" id="PS51365">
    <property type="entry name" value="RENAL_DIPEPTIDASE_2"/>
    <property type="match status" value="1"/>
</dbReference>
<protein>
    <submittedName>
        <fullName evidence="1">Dipeptidase 2</fullName>
    </submittedName>
</protein>
<dbReference type="PANTHER" id="PTHR10443:SF12">
    <property type="entry name" value="DIPEPTIDASE"/>
    <property type="match status" value="1"/>
</dbReference>
<dbReference type="EMBL" id="UGQT01000001">
    <property type="protein sequence ID" value="STZ56644.1"/>
    <property type="molecule type" value="Genomic_DNA"/>
</dbReference>
<dbReference type="InterPro" id="IPR008257">
    <property type="entry name" value="Pept_M19"/>
</dbReference>
<dbReference type="SUPFAM" id="SSF51556">
    <property type="entry name" value="Metallo-dependent hydrolases"/>
    <property type="match status" value="1"/>
</dbReference>
<dbReference type="GO" id="GO:0070573">
    <property type="term" value="F:metallodipeptidase activity"/>
    <property type="evidence" value="ECO:0007669"/>
    <property type="project" value="InterPro"/>
</dbReference>
<dbReference type="AlphaFoldDB" id="A0A378T891"/>
<dbReference type="Proteomes" id="UP000254978">
    <property type="component" value="Unassembled WGS sequence"/>
</dbReference>
<dbReference type="PANTHER" id="PTHR10443">
    <property type="entry name" value="MICROSOMAL DIPEPTIDASE"/>
    <property type="match status" value="1"/>
</dbReference>
<sequence length="397" mass="43812">MTSPSRGNSFYESYGHLRRGVDFPAVELSDPALRRSRFDPQLDEEQRARVDRLVTDELVISFHDHPQMLPSNVAHTAEYLRQSHLYTAYTDLRRSGMTAVFDNWFGVLGSWTWTELITWLGTRLADIDQQPGVVVARTSSDIINAHRDGDVAFVMGTESSTPIENDLDRIDVLHGLGLRQMGLVFAESNALGSGQKESRDGGLTTFGRRAIERMNLLGMLVDVSHASDQTSLDAIDASSTPVAITHAGARAVWPTARMKPDEVLRACAERGGVLGIEAAPHTTVSYGHRTHSIDSVMDHFVHAVEIMGIDHVAFGPDTFYGDHVGFHRATGEAAGFSSVLHPGDLKYDRVAFVDGMENPSENFFNITGWLVQHGYSDIDIRAVLGGNVLRLLSEVWR</sequence>